<protein>
    <submittedName>
        <fullName evidence="3">Uncharacterized protein</fullName>
    </submittedName>
</protein>
<reference evidence="3 4" key="1">
    <citation type="submission" date="2019-09" db="EMBL/GenBank/DDBJ databases">
        <title>FDA dAtabase for Regulatory Grade micrObial Sequences (FDA-ARGOS): Supporting development and validation of Infectious Disease Dx tests.</title>
        <authorList>
            <person name="Sciortino C."/>
            <person name="Tallon L."/>
            <person name="Sadzewicz L."/>
            <person name="Vavikolanu K."/>
            <person name="Mehta A."/>
            <person name="Aluvathingal J."/>
            <person name="Nadendla S."/>
            <person name="Nandy P."/>
            <person name="Geyer C."/>
            <person name="Yan Y."/>
            <person name="Sichtig H."/>
        </authorList>
    </citation>
    <scope>NUCLEOTIDE SEQUENCE [LARGE SCALE GENOMIC DNA]</scope>
    <source>
        <strain evidence="3 4">FDAARGOS_664</strain>
    </source>
</reference>
<evidence type="ECO:0000256" key="1">
    <source>
        <dbReference type="SAM" id="MobiDB-lite"/>
    </source>
</evidence>
<evidence type="ECO:0000313" key="3">
    <source>
        <dbReference type="EMBL" id="QET01913.1"/>
    </source>
</evidence>
<evidence type="ECO:0000313" key="4">
    <source>
        <dbReference type="Proteomes" id="UP000322822"/>
    </source>
</evidence>
<dbReference type="AlphaFoldDB" id="A0A5P2H320"/>
<proteinExistence type="predicted"/>
<name>A0A5P2H320_9BURK</name>
<dbReference type="RefSeq" id="WP_150371962.1">
    <property type="nucleotide sequence ID" value="NZ_CP044065.1"/>
</dbReference>
<dbReference type="EMBL" id="CP044065">
    <property type="protein sequence ID" value="QET01913.1"/>
    <property type="molecule type" value="Genomic_DNA"/>
</dbReference>
<keyword evidence="2" id="KW-1133">Transmembrane helix</keyword>
<accession>A0A5P2H320</accession>
<keyword evidence="2" id="KW-0472">Membrane</keyword>
<dbReference type="Proteomes" id="UP000322822">
    <property type="component" value="Chromosome 1"/>
</dbReference>
<evidence type="ECO:0000256" key="2">
    <source>
        <dbReference type="SAM" id="Phobius"/>
    </source>
</evidence>
<organism evidence="3 4">
    <name type="scientific">Cupriavidus pauculus</name>
    <dbReference type="NCBI Taxonomy" id="82633"/>
    <lineage>
        <taxon>Bacteria</taxon>
        <taxon>Pseudomonadati</taxon>
        <taxon>Pseudomonadota</taxon>
        <taxon>Betaproteobacteria</taxon>
        <taxon>Burkholderiales</taxon>
        <taxon>Burkholderiaceae</taxon>
        <taxon>Cupriavidus</taxon>
    </lineage>
</organism>
<dbReference type="Gene3D" id="1.20.1270.70">
    <property type="entry name" value="Designed single chain three-helix bundle"/>
    <property type="match status" value="1"/>
</dbReference>
<sequence>MSHPQGHVHTAGDFPHTLTPRDPGHLPPKVGALLFAGVLTSLSAVFAIVEYSGRDLKDALVRIETQFDNRLGRLETQFDNRLGRLETKFDQRFDRLEAQVHALDRKVDRLEVRLDKVEAFIAPKTGQPADTRAQTR</sequence>
<feature type="transmembrane region" description="Helical" evidence="2">
    <location>
        <begin position="30"/>
        <end position="49"/>
    </location>
</feature>
<gene>
    <name evidence="3" type="ORF">FOB72_07555</name>
</gene>
<feature type="region of interest" description="Disordered" evidence="1">
    <location>
        <begin position="1"/>
        <end position="23"/>
    </location>
</feature>
<keyword evidence="2" id="KW-0812">Transmembrane</keyword>
<dbReference type="OrthoDB" id="9925644at2"/>